<dbReference type="VEuPathDB" id="ToxoDB:CSUI_010025"/>
<keyword evidence="3" id="KW-1185">Reference proteome</keyword>
<dbReference type="SMART" id="SM01411">
    <property type="entry name" value="Ephrin_rec_like"/>
    <property type="match status" value="1"/>
</dbReference>
<keyword evidence="2" id="KW-0472">Membrane</keyword>
<comment type="caution">
    <text evidence="2">The sequence shown here is derived from an EMBL/GenBank/DDBJ whole genome shotgun (WGS) entry which is preliminary data.</text>
</comment>
<reference evidence="2 3" key="1">
    <citation type="journal article" date="2017" name="Int. J. Parasitol.">
        <title>The genome of the protozoan parasite Cystoisospora suis and a reverse vaccinology approach to identify vaccine candidates.</title>
        <authorList>
            <person name="Palmieri N."/>
            <person name="Shrestha A."/>
            <person name="Ruttkowski B."/>
            <person name="Beck T."/>
            <person name="Vogl C."/>
            <person name="Tomley F."/>
            <person name="Blake D.P."/>
            <person name="Joachim A."/>
        </authorList>
    </citation>
    <scope>NUCLEOTIDE SEQUENCE [LARGE SCALE GENOMIC DNA]</scope>
    <source>
        <strain evidence="2 3">Wien I</strain>
    </source>
</reference>
<dbReference type="Proteomes" id="UP000221165">
    <property type="component" value="Unassembled WGS sequence"/>
</dbReference>
<feature type="domain" description="Tyrosine-protein kinase ephrin type A/B receptor-like" evidence="1">
    <location>
        <begin position="97"/>
        <end position="139"/>
    </location>
</feature>
<evidence type="ECO:0000313" key="2">
    <source>
        <dbReference type="EMBL" id="PHJ16161.1"/>
    </source>
</evidence>
<evidence type="ECO:0000259" key="1">
    <source>
        <dbReference type="Pfam" id="PF07699"/>
    </source>
</evidence>
<name>A0A2C6JDV3_9APIC</name>
<accession>A0A2C6JDV3</accession>
<feature type="non-terminal residue" evidence="2">
    <location>
        <position position="180"/>
    </location>
</feature>
<dbReference type="Pfam" id="PF07699">
    <property type="entry name" value="Ephrin_rec_like"/>
    <property type="match status" value="1"/>
</dbReference>
<gene>
    <name evidence="2" type="ORF">CSUI_010025</name>
</gene>
<dbReference type="SUPFAM" id="SSF57184">
    <property type="entry name" value="Growth factor receptor domain"/>
    <property type="match status" value="1"/>
</dbReference>
<dbReference type="Gene3D" id="2.10.50.10">
    <property type="entry name" value="Tumor Necrosis Factor Receptor, subunit A, domain 2"/>
    <property type="match status" value="1"/>
</dbReference>
<keyword evidence="2" id="KW-0812">Transmembrane</keyword>
<sequence>MNCLYSLFSELQDILMALRSHPLRCMYTPTTRRSGGNPLFSFLSLFRLLLFFFLSLSLHGDLERETLFVTAATGPDSSVHPTARASSVCTPGQAGSGPPNCTPCPADSYAPFPGMSKCMPCPAQASTLGATGASSITQCACGAGYYLDTQLATCANCPAPQGDFFCPGGFTPANVAQRCS</sequence>
<proteinExistence type="predicted"/>
<organism evidence="2 3">
    <name type="scientific">Cystoisospora suis</name>
    <dbReference type="NCBI Taxonomy" id="483139"/>
    <lineage>
        <taxon>Eukaryota</taxon>
        <taxon>Sar</taxon>
        <taxon>Alveolata</taxon>
        <taxon>Apicomplexa</taxon>
        <taxon>Conoidasida</taxon>
        <taxon>Coccidia</taxon>
        <taxon>Eucoccidiorida</taxon>
        <taxon>Eimeriorina</taxon>
        <taxon>Sarcocystidae</taxon>
        <taxon>Cystoisospora</taxon>
    </lineage>
</organism>
<dbReference type="EMBL" id="MIGC01006559">
    <property type="protein sequence ID" value="PHJ16161.1"/>
    <property type="molecule type" value="Genomic_DNA"/>
</dbReference>
<dbReference type="RefSeq" id="XP_067917891.1">
    <property type="nucleotide sequence ID" value="XM_068070132.1"/>
</dbReference>
<dbReference type="GeneID" id="94433343"/>
<dbReference type="InterPro" id="IPR009030">
    <property type="entry name" value="Growth_fac_rcpt_cys_sf"/>
</dbReference>
<evidence type="ECO:0000313" key="3">
    <source>
        <dbReference type="Proteomes" id="UP000221165"/>
    </source>
</evidence>
<dbReference type="AlphaFoldDB" id="A0A2C6JDV3"/>
<dbReference type="InterPro" id="IPR011641">
    <property type="entry name" value="Tyr-kin_ephrin_A/B_rcpt-like"/>
</dbReference>
<protein>
    <submittedName>
        <fullName evidence="2">Transmembrane</fullName>
    </submittedName>
</protein>